<protein>
    <recommendedName>
        <fullName evidence="8">EF-hand domain-containing protein</fullName>
    </recommendedName>
</protein>
<proteinExistence type="predicted"/>
<dbReference type="Gene3D" id="1.10.287.70">
    <property type="match status" value="1"/>
</dbReference>
<keyword evidence="10" id="KW-1185">Reference proteome</keyword>
<keyword evidence="3" id="KW-0106">Calcium</keyword>
<dbReference type="GO" id="GO:0086010">
    <property type="term" value="P:membrane depolarization during action potential"/>
    <property type="evidence" value="ECO:0007669"/>
    <property type="project" value="TreeGrafter"/>
</dbReference>
<reference evidence="9" key="1">
    <citation type="submission" date="2023-08" db="EMBL/GenBank/DDBJ databases">
        <authorList>
            <person name="Chen Y."/>
            <person name="Shah S."/>
            <person name="Dougan E. K."/>
            <person name="Thang M."/>
            <person name="Chan C."/>
        </authorList>
    </citation>
    <scope>NUCLEOTIDE SEQUENCE</scope>
</reference>
<dbReference type="InterPro" id="IPR011992">
    <property type="entry name" value="EF-hand-dom_pair"/>
</dbReference>
<gene>
    <name evidence="9" type="ORF">EVOR1521_LOCUS22700</name>
</gene>
<dbReference type="GO" id="GO:0070509">
    <property type="term" value="P:calcium ion import"/>
    <property type="evidence" value="ECO:0007669"/>
    <property type="project" value="TreeGrafter"/>
</dbReference>
<dbReference type="EMBL" id="CAUJNA010003324">
    <property type="protein sequence ID" value="CAJ1399105.1"/>
    <property type="molecule type" value="Genomic_DNA"/>
</dbReference>
<dbReference type="Proteomes" id="UP001178507">
    <property type="component" value="Unassembled WGS sequence"/>
</dbReference>
<dbReference type="Gene3D" id="1.10.238.10">
    <property type="entry name" value="EF-hand"/>
    <property type="match status" value="1"/>
</dbReference>
<feature type="domain" description="EF-hand" evidence="8">
    <location>
        <begin position="554"/>
        <end position="589"/>
    </location>
</feature>
<sequence length="623" mass="69317">MARRRSDGETDRVLSIAEDKLSEVCQELCGNVTQHLRGATNQLILKLDERLRQKMSDMDERLHQKVSDIPCKLTELDLDDDSPINAVDVQARKSSRAWGGSPTQESCREFKSQSPDRLVRSASPKKLLRVIDADWATDSEDALHPGSQWSTRIVPAREEMSEASDASEASYVDADAVKSIKEDSRPKAPSLGVPAAPNMGPTWSAKRAKPSAAGGRAGIAEKIFGLVPDLVESKRKDMSPCRQFVKRILCSTWFECVAMGMILLHSMQIGIQINYLAETREVDAGPAWRVVDLLFCAFFTLEVILKLFVYRLRFFCMHGCAWNILDFSVSALQIFEETAALVFASASNDEPIMSSGVMRTVRVLRGIKVMRLVRTVRYAEELQLIVSCLILSLRTFVCVLSLLIMTIYVMAIYATQAVYVHRIENPDSKGNDDLTKWWGSIPISMLSVFQALSGGVDWNDISSPLLEYVSPGFGLVFVLFMAFCYLALMNVITGTFVEAVARQAGHIKIRTQVLQARRVFNQIDSDGSGFISLDEIRNQTATAAVADFFDSIDVDTSEAEYLLEVLDADGSGTIAFEEFLHGALRLNSAARAADLLLVARELKRFFIHNTAEMHLIKQKLGIM</sequence>
<dbReference type="PROSITE" id="PS00018">
    <property type="entry name" value="EF_HAND_1"/>
    <property type="match status" value="2"/>
</dbReference>
<evidence type="ECO:0000256" key="4">
    <source>
        <dbReference type="ARBA" id="ARBA00022989"/>
    </source>
</evidence>
<dbReference type="SUPFAM" id="SSF81324">
    <property type="entry name" value="Voltage-gated potassium channels"/>
    <property type="match status" value="1"/>
</dbReference>
<feature type="region of interest" description="Disordered" evidence="6">
    <location>
        <begin position="92"/>
        <end position="118"/>
    </location>
</feature>
<evidence type="ECO:0000259" key="8">
    <source>
        <dbReference type="PROSITE" id="PS50222"/>
    </source>
</evidence>
<dbReference type="Gene3D" id="1.20.120.350">
    <property type="entry name" value="Voltage-gated potassium channels. Chain C"/>
    <property type="match status" value="1"/>
</dbReference>
<dbReference type="PROSITE" id="PS50222">
    <property type="entry name" value="EF_HAND_2"/>
    <property type="match status" value="2"/>
</dbReference>
<evidence type="ECO:0000256" key="3">
    <source>
        <dbReference type="ARBA" id="ARBA00022837"/>
    </source>
</evidence>
<keyword evidence="4 7" id="KW-1133">Transmembrane helix</keyword>
<dbReference type="PANTHER" id="PTHR10037:SF293">
    <property type="entry name" value="EF-HAND DOMAIN-CONTAINING PROTEIN"/>
    <property type="match status" value="1"/>
</dbReference>
<evidence type="ECO:0000256" key="1">
    <source>
        <dbReference type="ARBA" id="ARBA00004141"/>
    </source>
</evidence>
<feature type="transmembrane region" description="Helical" evidence="7">
    <location>
        <begin position="287"/>
        <end position="309"/>
    </location>
</feature>
<dbReference type="AlphaFoldDB" id="A0AA36J5T4"/>
<dbReference type="Pfam" id="PF00520">
    <property type="entry name" value="Ion_trans"/>
    <property type="match status" value="1"/>
</dbReference>
<keyword evidence="2 7" id="KW-0812">Transmembrane</keyword>
<keyword evidence="5 7" id="KW-0472">Membrane</keyword>
<comment type="subcellular location">
    <subcellularLocation>
        <location evidence="1">Membrane</location>
        <topology evidence="1">Multi-pass membrane protein</topology>
    </subcellularLocation>
</comment>
<feature type="region of interest" description="Disordered" evidence="6">
    <location>
        <begin position="181"/>
        <end position="207"/>
    </location>
</feature>
<evidence type="ECO:0000256" key="5">
    <source>
        <dbReference type="ARBA" id="ARBA00023136"/>
    </source>
</evidence>
<organism evidence="9 10">
    <name type="scientific">Effrenium voratum</name>
    <dbReference type="NCBI Taxonomy" id="2562239"/>
    <lineage>
        <taxon>Eukaryota</taxon>
        <taxon>Sar</taxon>
        <taxon>Alveolata</taxon>
        <taxon>Dinophyceae</taxon>
        <taxon>Suessiales</taxon>
        <taxon>Symbiodiniaceae</taxon>
        <taxon>Effrenium</taxon>
    </lineage>
</organism>
<dbReference type="SMART" id="SM00054">
    <property type="entry name" value="EFh"/>
    <property type="match status" value="2"/>
</dbReference>
<dbReference type="InterPro" id="IPR027359">
    <property type="entry name" value="Volt_channel_dom_sf"/>
</dbReference>
<feature type="transmembrane region" description="Helical" evidence="7">
    <location>
        <begin position="244"/>
        <end position="267"/>
    </location>
</feature>
<name>A0AA36J5T4_9DINO</name>
<feature type="transmembrane region" description="Helical" evidence="7">
    <location>
        <begin position="384"/>
        <end position="417"/>
    </location>
</feature>
<dbReference type="InterPro" id="IPR002048">
    <property type="entry name" value="EF_hand_dom"/>
</dbReference>
<dbReference type="InterPro" id="IPR005821">
    <property type="entry name" value="Ion_trans_dom"/>
</dbReference>
<feature type="transmembrane region" description="Helical" evidence="7">
    <location>
        <begin position="468"/>
        <end position="488"/>
    </location>
</feature>
<dbReference type="InterPro" id="IPR018247">
    <property type="entry name" value="EF_Hand_1_Ca_BS"/>
</dbReference>
<dbReference type="GO" id="GO:0005509">
    <property type="term" value="F:calcium ion binding"/>
    <property type="evidence" value="ECO:0007669"/>
    <property type="project" value="InterPro"/>
</dbReference>
<dbReference type="Pfam" id="PF13499">
    <property type="entry name" value="EF-hand_7"/>
    <property type="match status" value="1"/>
</dbReference>
<comment type="caution">
    <text evidence="9">The sequence shown here is derived from an EMBL/GenBank/DDBJ whole genome shotgun (WGS) entry which is preliminary data.</text>
</comment>
<feature type="domain" description="EF-hand" evidence="8">
    <location>
        <begin position="511"/>
        <end position="546"/>
    </location>
</feature>
<dbReference type="GO" id="GO:0001518">
    <property type="term" value="C:voltage-gated sodium channel complex"/>
    <property type="evidence" value="ECO:0007669"/>
    <property type="project" value="TreeGrafter"/>
</dbReference>
<evidence type="ECO:0000313" key="10">
    <source>
        <dbReference type="Proteomes" id="UP001178507"/>
    </source>
</evidence>
<evidence type="ECO:0000256" key="7">
    <source>
        <dbReference type="SAM" id="Phobius"/>
    </source>
</evidence>
<dbReference type="SUPFAM" id="SSF47473">
    <property type="entry name" value="EF-hand"/>
    <property type="match status" value="1"/>
</dbReference>
<dbReference type="PANTHER" id="PTHR10037">
    <property type="entry name" value="VOLTAGE-GATED CATION CHANNEL CALCIUM AND SODIUM"/>
    <property type="match status" value="1"/>
</dbReference>
<evidence type="ECO:0000313" key="9">
    <source>
        <dbReference type="EMBL" id="CAJ1399105.1"/>
    </source>
</evidence>
<dbReference type="CDD" id="cd00051">
    <property type="entry name" value="EFh"/>
    <property type="match status" value="1"/>
</dbReference>
<dbReference type="GO" id="GO:0008332">
    <property type="term" value="F:low voltage-gated calcium channel activity"/>
    <property type="evidence" value="ECO:0007669"/>
    <property type="project" value="TreeGrafter"/>
</dbReference>
<evidence type="ECO:0000256" key="2">
    <source>
        <dbReference type="ARBA" id="ARBA00022692"/>
    </source>
</evidence>
<dbReference type="GO" id="GO:0005248">
    <property type="term" value="F:voltage-gated sodium channel activity"/>
    <property type="evidence" value="ECO:0007669"/>
    <property type="project" value="TreeGrafter"/>
</dbReference>
<dbReference type="InterPro" id="IPR043203">
    <property type="entry name" value="VGCC_Ca_Na"/>
</dbReference>
<accession>A0AA36J5T4</accession>
<evidence type="ECO:0000256" key="6">
    <source>
        <dbReference type="SAM" id="MobiDB-lite"/>
    </source>
</evidence>